<reference evidence="1 2" key="1">
    <citation type="submission" date="2019-02" db="EMBL/GenBank/DDBJ databases">
        <title>Draft genome sequence of Muricauda sp. 176CP4-71.</title>
        <authorList>
            <person name="Park J.-S."/>
        </authorList>
    </citation>
    <scope>NUCLEOTIDE SEQUENCE [LARGE SCALE GENOMIC DNA]</scope>
    <source>
        <strain evidence="1 2">176CP4-71</strain>
    </source>
</reference>
<proteinExistence type="predicted"/>
<keyword evidence="2" id="KW-1185">Reference proteome</keyword>
<dbReference type="EMBL" id="SGIU01000001">
    <property type="protein sequence ID" value="TAI48462.1"/>
    <property type="molecule type" value="Genomic_DNA"/>
</dbReference>
<organism evidence="1 2">
    <name type="scientific">Flagellimonas allohymeniacidonis</name>
    <dbReference type="NCBI Taxonomy" id="2517819"/>
    <lineage>
        <taxon>Bacteria</taxon>
        <taxon>Pseudomonadati</taxon>
        <taxon>Bacteroidota</taxon>
        <taxon>Flavobacteriia</taxon>
        <taxon>Flavobacteriales</taxon>
        <taxon>Flavobacteriaceae</taxon>
        <taxon>Flagellimonas</taxon>
    </lineage>
</organism>
<evidence type="ECO:0000313" key="1">
    <source>
        <dbReference type="EMBL" id="TAI48462.1"/>
    </source>
</evidence>
<name>A0A4Q8QDC4_9FLAO</name>
<protein>
    <submittedName>
        <fullName evidence="1">Uncharacterized protein</fullName>
    </submittedName>
</protein>
<dbReference type="OrthoDB" id="1454783at2"/>
<dbReference type="AlphaFoldDB" id="A0A4Q8QDC4"/>
<gene>
    <name evidence="1" type="ORF">EW142_01265</name>
</gene>
<evidence type="ECO:0000313" key="2">
    <source>
        <dbReference type="Proteomes" id="UP000291981"/>
    </source>
</evidence>
<sequence>METTEMKKELLYVNKEGIAKTMEQYQSWAAEANNALNEAQKLLPDQLSIEQKDLLLNQGWSALEQLICHVYGHPKAKVNVVLDLNGLDGSSAMAAFTHVPNRHAAVGFTITENGVEVSPRTIDKVRKRHTHYANNERQIEAFKMAQELCETLNEGFANDVYNLDERTRLVNALRKHVELSPGRKEEQVFVPAVKRIAQLKP</sequence>
<comment type="caution">
    <text evidence="1">The sequence shown here is derived from an EMBL/GenBank/DDBJ whole genome shotgun (WGS) entry which is preliminary data.</text>
</comment>
<accession>A0A4Q8QDC4</accession>
<dbReference type="Proteomes" id="UP000291981">
    <property type="component" value="Unassembled WGS sequence"/>
</dbReference>
<dbReference type="RefSeq" id="WP_130608529.1">
    <property type="nucleotide sequence ID" value="NZ_SGIU01000001.1"/>
</dbReference>